<dbReference type="Gramene" id="OE9A031538T1">
    <property type="protein sequence ID" value="OE9A031538C1"/>
    <property type="gene ID" value="OE9A031538"/>
</dbReference>
<dbReference type="AlphaFoldDB" id="A0A8S0T8P6"/>
<gene>
    <name evidence="2" type="ORF">OLEA9_A031538</name>
</gene>
<keyword evidence="3" id="KW-1185">Reference proteome</keyword>
<organism evidence="2 3">
    <name type="scientific">Olea europaea subsp. europaea</name>
    <dbReference type="NCBI Taxonomy" id="158383"/>
    <lineage>
        <taxon>Eukaryota</taxon>
        <taxon>Viridiplantae</taxon>
        <taxon>Streptophyta</taxon>
        <taxon>Embryophyta</taxon>
        <taxon>Tracheophyta</taxon>
        <taxon>Spermatophyta</taxon>
        <taxon>Magnoliopsida</taxon>
        <taxon>eudicotyledons</taxon>
        <taxon>Gunneridae</taxon>
        <taxon>Pentapetalae</taxon>
        <taxon>asterids</taxon>
        <taxon>lamiids</taxon>
        <taxon>Lamiales</taxon>
        <taxon>Oleaceae</taxon>
        <taxon>Oleeae</taxon>
        <taxon>Olea</taxon>
    </lineage>
</organism>
<evidence type="ECO:0000313" key="2">
    <source>
        <dbReference type="EMBL" id="CAA3001314.1"/>
    </source>
</evidence>
<feature type="compositionally biased region" description="Acidic residues" evidence="1">
    <location>
        <begin position="167"/>
        <end position="179"/>
    </location>
</feature>
<proteinExistence type="predicted"/>
<dbReference type="GO" id="GO:0005886">
    <property type="term" value="C:plasma membrane"/>
    <property type="evidence" value="ECO:0007669"/>
    <property type="project" value="TreeGrafter"/>
</dbReference>
<comment type="caution">
    <text evidence="2">The sequence shown here is derived from an EMBL/GenBank/DDBJ whole genome shotgun (WGS) entry which is preliminary data.</text>
</comment>
<dbReference type="Pfam" id="PF05340">
    <property type="entry name" value="DUF740"/>
    <property type="match status" value="1"/>
</dbReference>
<accession>A0A8S0T8P6</accession>
<name>A0A8S0T8P6_OLEEU</name>
<dbReference type="PANTHER" id="PTHR31659:SF9">
    <property type="entry name" value="PROTEIN: UPF0503-LIKE PROTEIN, PUTATIVE (DUF740)-RELATED"/>
    <property type="match status" value="1"/>
</dbReference>
<dbReference type="PANTHER" id="PTHR31659">
    <property type="entry name" value="PROTEIN: UPF0503-LIKE PROTEIN, PUTATIVE (DUF740)-RELATED"/>
    <property type="match status" value="1"/>
</dbReference>
<protein>
    <submittedName>
        <fullName evidence="2">Uncharacterized protein</fullName>
    </submittedName>
</protein>
<reference evidence="2 3" key="1">
    <citation type="submission" date="2019-12" db="EMBL/GenBank/DDBJ databases">
        <authorList>
            <person name="Alioto T."/>
            <person name="Alioto T."/>
            <person name="Gomez Garrido J."/>
        </authorList>
    </citation>
    <scope>NUCLEOTIDE SEQUENCE [LARGE SCALE GENOMIC DNA]</scope>
</reference>
<dbReference type="EMBL" id="CACTIH010005750">
    <property type="protein sequence ID" value="CAA3001314.1"/>
    <property type="molecule type" value="Genomic_DNA"/>
</dbReference>
<feature type="region of interest" description="Disordered" evidence="1">
    <location>
        <begin position="162"/>
        <end position="185"/>
    </location>
</feature>
<dbReference type="Proteomes" id="UP000594638">
    <property type="component" value="Unassembled WGS sequence"/>
</dbReference>
<dbReference type="OrthoDB" id="758624at2759"/>
<sequence>MCTFKEAKQQPVNNFSRIDVFGKTTSFNGYESYGYRSDSTVVATSTATALVISCDRDPDEQFTRFCPSCLCERLTTLDQSSSNTPSSSCRPSSAIAAAIKSFSASKNEALGLFFKPQRKSCDVRSQNSKQCDSIVANEPILKEPENGDDEEFIEPETMEDFASAVNADEDNDNDDENGDEIIPSC</sequence>
<evidence type="ECO:0000256" key="1">
    <source>
        <dbReference type="SAM" id="MobiDB-lite"/>
    </source>
</evidence>
<dbReference type="InterPro" id="IPR008004">
    <property type="entry name" value="OCTOPUS-like"/>
</dbReference>
<evidence type="ECO:0000313" key="3">
    <source>
        <dbReference type="Proteomes" id="UP000594638"/>
    </source>
</evidence>